<feature type="transmembrane region" description="Helical" evidence="4">
    <location>
        <begin position="299"/>
        <end position="318"/>
    </location>
</feature>
<accession>A0AA38GZY4</accession>
<comment type="similarity">
    <text evidence="2">Belongs to the major facilitator superfamily. Monocarboxylate porter (TC 2.A.1.13) family.</text>
</comment>
<dbReference type="InterPro" id="IPR050327">
    <property type="entry name" value="Proton-linked_MCT"/>
</dbReference>
<dbReference type="GO" id="GO:0022857">
    <property type="term" value="F:transmembrane transporter activity"/>
    <property type="evidence" value="ECO:0007669"/>
    <property type="project" value="InterPro"/>
</dbReference>
<evidence type="ECO:0000256" key="4">
    <source>
        <dbReference type="SAM" id="Phobius"/>
    </source>
</evidence>
<feature type="transmembrane region" description="Helical" evidence="4">
    <location>
        <begin position="361"/>
        <end position="385"/>
    </location>
</feature>
<evidence type="ECO:0000313" key="6">
    <source>
        <dbReference type="Proteomes" id="UP001164286"/>
    </source>
</evidence>
<feature type="transmembrane region" description="Helical" evidence="4">
    <location>
        <begin position="324"/>
        <end position="349"/>
    </location>
</feature>
<dbReference type="PANTHER" id="PTHR11360">
    <property type="entry name" value="MONOCARBOXYLATE TRANSPORTER"/>
    <property type="match status" value="1"/>
</dbReference>
<dbReference type="InterPro" id="IPR036259">
    <property type="entry name" value="MFS_trans_sf"/>
</dbReference>
<dbReference type="EMBL" id="JAKWFO010000016">
    <property type="protein sequence ID" value="KAI9631703.1"/>
    <property type="molecule type" value="Genomic_DNA"/>
</dbReference>
<evidence type="ECO:0000313" key="5">
    <source>
        <dbReference type="EMBL" id="KAI9631703.1"/>
    </source>
</evidence>
<reference evidence="5" key="1">
    <citation type="journal article" date="2022" name="G3 (Bethesda)">
        <title>High quality genome of the basidiomycete yeast Dioszegia hungarica PDD-24b-2 isolated from cloud water.</title>
        <authorList>
            <person name="Jarrige D."/>
            <person name="Haridas S."/>
            <person name="Bleykasten-Grosshans C."/>
            <person name="Joly M."/>
            <person name="Nadalig T."/>
            <person name="Sancelme M."/>
            <person name="Vuilleumier S."/>
            <person name="Grigoriev I.V."/>
            <person name="Amato P."/>
            <person name="Bringel F."/>
        </authorList>
    </citation>
    <scope>NUCLEOTIDE SEQUENCE</scope>
    <source>
        <strain evidence="5">PDD-24b-2</strain>
    </source>
</reference>
<feature type="transmembrane region" description="Helical" evidence="4">
    <location>
        <begin position="188"/>
        <end position="210"/>
    </location>
</feature>
<protein>
    <submittedName>
        <fullName evidence="5">Major facilitator superfamily domain-containing protein</fullName>
    </submittedName>
</protein>
<organism evidence="5 6">
    <name type="scientific">Dioszegia hungarica</name>
    <dbReference type="NCBI Taxonomy" id="4972"/>
    <lineage>
        <taxon>Eukaryota</taxon>
        <taxon>Fungi</taxon>
        <taxon>Dikarya</taxon>
        <taxon>Basidiomycota</taxon>
        <taxon>Agaricomycotina</taxon>
        <taxon>Tremellomycetes</taxon>
        <taxon>Tremellales</taxon>
        <taxon>Bulleribasidiaceae</taxon>
        <taxon>Dioszegia</taxon>
    </lineage>
</organism>
<dbReference type="RefSeq" id="XP_052941480.1">
    <property type="nucleotide sequence ID" value="XM_053088115.1"/>
</dbReference>
<feature type="transmembrane region" description="Helical" evidence="4">
    <location>
        <begin position="397"/>
        <end position="419"/>
    </location>
</feature>
<feature type="transmembrane region" description="Helical" evidence="4">
    <location>
        <begin position="71"/>
        <end position="91"/>
    </location>
</feature>
<feature type="transmembrane region" description="Helical" evidence="4">
    <location>
        <begin position="29"/>
        <end position="51"/>
    </location>
</feature>
<evidence type="ECO:0000256" key="1">
    <source>
        <dbReference type="ARBA" id="ARBA00004141"/>
    </source>
</evidence>
<keyword evidence="4" id="KW-1133">Transmembrane helix</keyword>
<proteinExistence type="inferred from homology"/>
<keyword evidence="4" id="KW-0812">Transmembrane</keyword>
<comment type="subcellular location">
    <subcellularLocation>
        <location evidence="1">Membrane</location>
        <topology evidence="1">Multi-pass membrane protein</topology>
    </subcellularLocation>
</comment>
<gene>
    <name evidence="5" type="ORF">MKK02DRAFT_30708</name>
</gene>
<dbReference type="SUPFAM" id="SSF103473">
    <property type="entry name" value="MFS general substrate transporter"/>
    <property type="match status" value="1"/>
</dbReference>
<dbReference type="Pfam" id="PF07690">
    <property type="entry name" value="MFS_1"/>
    <property type="match status" value="1"/>
</dbReference>
<feature type="transmembrane region" description="Helical" evidence="4">
    <location>
        <begin position="157"/>
        <end position="176"/>
    </location>
</feature>
<feature type="transmembrane region" description="Helical" evidence="4">
    <location>
        <begin position="231"/>
        <end position="260"/>
    </location>
</feature>
<dbReference type="AlphaFoldDB" id="A0AA38GZY4"/>
<dbReference type="GeneID" id="77727320"/>
<feature type="region of interest" description="Disordered" evidence="3">
    <location>
        <begin position="1"/>
        <end position="24"/>
    </location>
</feature>
<dbReference type="GO" id="GO:0016020">
    <property type="term" value="C:membrane"/>
    <property type="evidence" value="ECO:0007669"/>
    <property type="project" value="UniProtKB-SubCell"/>
</dbReference>
<dbReference type="PANTHER" id="PTHR11360:SF315">
    <property type="entry name" value="TRANSPORTER MCH2-RELATED"/>
    <property type="match status" value="1"/>
</dbReference>
<keyword evidence="4" id="KW-0472">Membrane</keyword>
<feature type="transmembrane region" description="Helical" evidence="4">
    <location>
        <begin position="125"/>
        <end position="145"/>
    </location>
</feature>
<evidence type="ECO:0000256" key="2">
    <source>
        <dbReference type="ARBA" id="ARBA00006727"/>
    </source>
</evidence>
<comment type="caution">
    <text evidence="5">The sequence shown here is derived from an EMBL/GenBank/DDBJ whole genome shotgun (WGS) entry which is preliminary data.</text>
</comment>
<feature type="compositionally biased region" description="Basic and acidic residues" evidence="3">
    <location>
        <begin position="12"/>
        <end position="24"/>
    </location>
</feature>
<evidence type="ECO:0000256" key="3">
    <source>
        <dbReference type="SAM" id="MobiDB-lite"/>
    </source>
</evidence>
<dbReference type="Gene3D" id="1.20.1250.20">
    <property type="entry name" value="MFS general substrate transporter like domains"/>
    <property type="match status" value="2"/>
</dbReference>
<keyword evidence="6" id="KW-1185">Reference proteome</keyword>
<sequence length="428" mass="44796">MDEQKVGLPLESLERGEPSTPPDKRDGGYGWVVALALMALNAVTWGINGVYGVYISFYLQTNHFAGGTPFTFAWIGGLSVATAFAITPVSAALSGRISYRRQYLLAAFCAVLGQILGGLTRTYTVLALTQGVLFGLALGLVFSPSQMLLAEWFDTRLNLAQGIFQAGSGLGGLIFAQTTRLALDKVGIRWSLIIHGLVSLVVSLLSVAAIRPGGAGAGARQTFRWSIRIPHPLALTCLCFWGATSLMSFFISLFTLALYATDGLGLSQQQGAIVQSVLAASMLVGRPICGLVSDRYGSLNVSFLATSIAGIACLSLWLPSRSLAVLLVFATVQGAVAGTTWSAATPLAAAVGGHQHARATIALFWTIMAIPAVAAQPIAIALAQFSRGSLGREGAEVYQISIGVCGGLALSAGVLLLGVKRCMNQSIR</sequence>
<feature type="transmembrane region" description="Helical" evidence="4">
    <location>
        <begin position="272"/>
        <end position="292"/>
    </location>
</feature>
<feature type="transmembrane region" description="Helical" evidence="4">
    <location>
        <begin position="103"/>
        <end position="119"/>
    </location>
</feature>
<name>A0AA38GZY4_9TREE</name>
<dbReference type="Proteomes" id="UP001164286">
    <property type="component" value="Unassembled WGS sequence"/>
</dbReference>
<dbReference type="InterPro" id="IPR011701">
    <property type="entry name" value="MFS"/>
</dbReference>